<proteinExistence type="inferred from homology"/>
<dbReference type="SMART" id="SM00329">
    <property type="entry name" value="BPI2"/>
    <property type="match status" value="1"/>
</dbReference>
<dbReference type="GO" id="GO:0008289">
    <property type="term" value="F:lipid binding"/>
    <property type="evidence" value="ECO:0007669"/>
    <property type="project" value="InterPro"/>
</dbReference>
<dbReference type="SUPFAM" id="SSF55394">
    <property type="entry name" value="Bactericidal permeability-increasing protein, BPI"/>
    <property type="match status" value="2"/>
</dbReference>
<dbReference type="OrthoDB" id="10255543at2759"/>
<dbReference type="GO" id="GO:0005615">
    <property type="term" value="C:extracellular space"/>
    <property type="evidence" value="ECO:0007669"/>
    <property type="project" value="TreeGrafter"/>
</dbReference>
<accession>A0A7M5X0A4</accession>
<evidence type="ECO:0000256" key="2">
    <source>
        <dbReference type="ARBA" id="ARBA00023157"/>
    </source>
</evidence>
<dbReference type="FunFam" id="3.15.10.10:FF:000001">
    <property type="entry name" value="phospholipid transfer protein-like"/>
    <property type="match status" value="1"/>
</dbReference>
<evidence type="ECO:0000313" key="7">
    <source>
        <dbReference type="EnsemblMetazoa" id="CLYHEMP015318.1"/>
    </source>
</evidence>
<feature type="domain" description="Lipid-binding serum glycoprotein N-terminal" evidence="5">
    <location>
        <begin position="28"/>
        <end position="245"/>
    </location>
</feature>
<dbReference type="InterPro" id="IPR032942">
    <property type="entry name" value="BPI/LBP/Plunc"/>
</dbReference>
<sequence length="466" mass="52062">MFSGSLLGVVLLVLASFSLCAEHGVQMRLTKKGMDYAVNVGIDILKKDLKNLKINKKGTYGKVHFNIKDLSFSELDFGQHALSPVEGVGMKGVVSGIGLTAYATFSYTYIFFSDTTQLRLIASGIDFDMTLKIGDDKGGHPTISVQECHANVGSIDVAFKGGMSFIYNLLKSKIESEMEETLKSLLCKMVTEEINTKASQELATFPVVRKIDSYAEIDYRLTEPPRFTKSYMDAYLKGEFKSSTDPEESQNPIPEMTTNDLDDNMVYFWVSDYTFNTAGEVYHKANKLQFTVNAWDKNTPAELKTILDTTKFIPLFPSIVKDYPNQPMGVEVSSFQAPHVVFTKKDANFHLYATTKFSVKEKELFTFQFDIKAGASFAVRETNITAKIDYFTYNGKVTQSVYGDPTLSLDNAFVKALVQVLVIKNANDALNQGFPLPKVKEVTFENFNVFLQKDSLGVGTDLKYVQ</sequence>
<feature type="chain" id="PRO_5029794406" evidence="4">
    <location>
        <begin position="21"/>
        <end position="466"/>
    </location>
</feature>
<evidence type="ECO:0000259" key="5">
    <source>
        <dbReference type="SMART" id="SM00328"/>
    </source>
</evidence>
<dbReference type="Pfam" id="PF02886">
    <property type="entry name" value="LBP_BPI_CETP_C"/>
    <property type="match status" value="1"/>
</dbReference>
<evidence type="ECO:0000259" key="6">
    <source>
        <dbReference type="SMART" id="SM00329"/>
    </source>
</evidence>
<dbReference type="SMART" id="SM00328">
    <property type="entry name" value="BPI1"/>
    <property type="match status" value="1"/>
</dbReference>
<dbReference type="InterPro" id="IPR017942">
    <property type="entry name" value="Lipid-bd_serum_glycop_N"/>
</dbReference>
<comment type="similarity">
    <text evidence="1">Belongs to the BPI/LBP/Plunc superfamily. BPI/LBP family.</text>
</comment>
<dbReference type="Gene3D" id="3.15.10.10">
    <property type="entry name" value="Bactericidal permeability-increasing protein, domain 1"/>
    <property type="match status" value="1"/>
</dbReference>
<dbReference type="Proteomes" id="UP000594262">
    <property type="component" value="Unplaced"/>
</dbReference>
<keyword evidence="4" id="KW-0732">Signal</keyword>
<dbReference type="EnsemblMetazoa" id="CLYHEMT015318.1">
    <property type="protein sequence ID" value="CLYHEMP015318.1"/>
    <property type="gene ID" value="CLYHEMG015318"/>
</dbReference>
<dbReference type="RefSeq" id="XP_066919088.1">
    <property type="nucleotide sequence ID" value="XM_067062987.1"/>
</dbReference>
<evidence type="ECO:0000256" key="1">
    <source>
        <dbReference type="ARBA" id="ARBA00007292"/>
    </source>
</evidence>
<dbReference type="PANTHER" id="PTHR10504">
    <property type="entry name" value="BACTERICIDAL PERMEABILITY-INCREASING BPI PROTEIN-RELATED"/>
    <property type="match status" value="1"/>
</dbReference>
<name>A0A7M5X0A4_9CNID</name>
<dbReference type="InterPro" id="IPR001124">
    <property type="entry name" value="Lipid-bd_serum_glycop_C"/>
</dbReference>
<evidence type="ECO:0000256" key="3">
    <source>
        <dbReference type="ARBA" id="ARBA00023180"/>
    </source>
</evidence>
<organism evidence="7 8">
    <name type="scientific">Clytia hemisphaerica</name>
    <dbReference type="NCBI Taxonomy" id="252671"/>
    <lineage>
        <taxon>Eukaryota</taxon>
        <taxon>Metazoa</taxon>
        <taxon>Cnidaria</taxon>
        <taxon>Hydrozoa</taxon>
        <taxon>Hydroidolina</taxon>
        <taxon>Leptothecata</taxon>
        <taxon>Obeliida</taxon>
        <taxon>Clytiidae</taxon>
        <taxon>Clytia</taxon>
    </lineage>
</organism>
<dbReference type="GeneID" id="136806417"/>
<protein>
    <submittedName>
        <fullName evidence="7">Uncharacterized protein</fullName>
    </submittedName>
</protein>
<dbReference type="Pfam" id="PF01273">
    <property type="entry name" value="LBP_BPI_CETP"/>
    <property type="match status" value="1"/>
</dbReference>
<dbReference type="AlphaFoldDB" id="A0A7M5X0A4"/>
<feature type="domain" description="Lipid-binding serum glycoprotein C-terminal" evidence="6">
    <location>
        <begin position="260"/>
        <end position="460"/>
    </location>
</feature>
<dbReference type="PANTHER" id="PTHR10504:SF131">
    <property type="entry name" value="BPI2 DOMAIN-CONTAINING PROTEIN"/>
    <property type="match status" value="1"/>
</dbReference>
<keyword evidence="2" id="KW-1015">Disulfide bond</keyword>
<feature type="signal peptide" evidence="4">
    <location>
        <begin position="1"/>
        <end position="20"/>
    </location>
</feature>
<dbReference type="InterPro" id="IPR017943">
    <property type="entry name" value="Bactericidal_perm-incr_a/b_dom"/>
</dbReference>
<keyword evidence="3" id="KW-0325">Glycoprotein</keyword>
<keyword evidence="8" id="KW-1185">Reference proteome</keyword>
<evidence type="ECO:0000313" key="8">
    <source>
        <dbReference type="Proteomes" id="UP000594262"/>
    </source>
</evidence>
<evidence type="ECO:0000256" key="4">
    <source>
        <dbReference type="SAM" id="SignalP"/>
    </source>
</evidence>
<reference evidence="7" key="1">
    <citation type="submission" date="2021-01" db="UniProtKB">
        <authorList>
            <consortium name="EnsemblMetazoa"/>
        </authorList>
    </citation>
    <scope>IDENTIFICATION</scope>
</reference>
<dbReference type="Gene3D" id="3.15.20.10">
    <property type="entry name" value="Bactericidal permeability-increasing protein, domain 2"/>
    <property type="match status" value="1"/>
</dbReference>